<evidence type="ECO:0000259" key="5">
    <source>
        <dbReference type="PROSITE" id="PS50871"/>
    </source>
</evidence>
<keyword evidence="7" id="KW-1185">Reference proteome</keyword>
<proteinExistence type="predicted"/>
<feature type="signal peptide" evidence="4">
    <location>
        <begin position="1"/>
        <end position="17"/>
    </location>
</feature>
<feature type="chain" id="PRO_5045268538" evidence="4">
    <location>
        <begin position="18"/>
        <end position="233"/>
    </location>
</feature>
<evidence type="ECO:0000313" key="7">
    <source>
        <dbReference type="Proteomes" id="UP001164746"/>
    </source>
</evidence>
<dbReference type="PANTHER" id="PTHR22923">
    <property type="entry name" value="CEREBELLIN-RELATED"/>
    <property type="match status" value="1"/>
</dbReference>
<dbReference type="PROSITE" id="PS50871">
    <property type="entry name" value="C1Q"/>
    <property type="match status" value="1"/>
</dbReference>
<evidence type="ECO:0000313" key="6">
    <source>
        <dbReference type="EMBL" id="WAR00450.1"/>
    </source>
</evidence>
<dbReference type="PANTHER" id="PTHR22923:SF116">
    <property type="entry name" value="C1Q DOMAIN-CONTAINING PROTEIN"/>
    <property type="match status" value="1"/>
</dbReference>
<dbReference type="EMBL" id="CP111014">
    <property type="protein sequence ID" value="WAR00450.1"/>
    <property type="molecule type" value="Genomic_DNA"/>
</dbReference>
<dbReference type="Proteomes" id="UP001164746">
    <property type="component" value="Chromosome 3"/>
</dbReference>
<evidence type="ECO:0000256" key="1">
    <source>
        <dbReference type="ARBA" id="ARBA00004613"/>
    </source>
</evidence>
<dbReference type="PRINTS" id="PR00007">
    <property type="entry name" value="COMPLEMNTC1Q"/>
</dbReference>
<dbReference type="InterPro" id="IPR001073">
    <property type="entry name" value="C1q_dom"/>
</dbReference>
<reference evidence="6" key="1">
    <citation type="submission" date="2022-11" db="EMBL/GenBank/DDBJ databases">
        <title>Centuries of genome instability and evolution in soft-shell clam transmissible cancer (bioRxiv).</title>
        <authorList>
            <person name="Hart S.F.M."/>
            <person name="Yonemitsu M.A."/>
            <person name="Giersch R.M."/>
            <person name="Beal B.F."/>
            <person name="Arriagada G."/>
            <person name="Davis B.W."/>
            <person name="Ostrander E.A."/>
            <person name="Goff S.P."/>
            <person name="Metzger M.J."/>
        </authorList>
    </citation>
    <scope>NUCLEOTIDE SEQUENCE</scope>
    <source>
        <strain evidence="6">MELC-2E11</strain>
        <tissue evidence="6">Siphon/mantle</tissue>
    </source>
</reference>
<evidence type="ECO:0000256" key="4">
    <source>
        <dbReference type="SAM" id="SignalP"/>
    </source>
</evidence>
<keyword evidence="2" id="KW-0964">Secreted</keyword>
<dbReference type="SUPFAM" id="SSF49842">
    <property type="entry name" value="TNF-like"/>
    <property type="match status" value="1"/>
</dbReference>
<name>A0ABY7DSR0_MYAAR</name>
<sequence>MNLPLACLLVILQCASGYPVDEELLKRFDILEKDLRQKFADKDKQIAEGMKHLSLERQQVAQDRSLLVLDRQQLAQDRIEMASAMEKLKKAEEELLHRITLLPSNLKSTQDRHTRQSTSRNSLFQVITNEGSGYNIHTGVFTCPQPGMYLFSFMVTQRGDVAQLTAQLVVNGSPKVHGVTDPYHDHEDRQGGNTVVLRLQQGDVVEIENFDGHHVQGYTAEGLTSFTGILLYP</sequence>
<evidence type="ECO:0000256" key="2">
    <source>
        <dbReference type="ARBA" id="ARBA00022525"/>
    </source>
</evidence>
<dbReference type="SMART" id="SM00110">
    <property type="entry name" value="C1Q"/>
    <property type="match status" value="1"/>
</dbReference>
<evidence type="ECO:0000256" key="3">
    <source>
        <dbReference type="ARBA" id="ARBA00022729"/>
    </source>
</evidence>
<organism evidence="6 7">
    <name type="scientific">Mya arenaria</name>
    <name type="common">Soft-shell clam</name>
    <dbReference type="NCBI Taxonomy" id="6604"/>
    <lineage>
        <taxon>Eukaryota</taxon>
        <taxon>Metazoa</taxon>
        <taxon>Spiralia</taxon>
        <taxon>Lophotrochozoa</taxon>
        <taxon>Mollusca</taxon>
        <taxon>Bivalvia</taxon>
        <taxon>Autobranchia</taxon>
        <taxon>Heteroconchia</taxon>
        <taxon>Euheterodonta</taxon>
        <taxon>Imparidentia</taxon>
        <taxon>Neoheterodontei</taxon>
        <taxon>Myida</taxon>
        <taxon>Myoidea</taxon>
        <taxon>Myidae</taxon>
        <taxon>Mya</taxon>
    </lineage>
</organism>
<dbReference type="InterPro" id="IPR008983">
    <property type="entry name" value="Tumour_necrosis_fac-like_dom"/>
</dbReference>
<accession>A0ABY7DSR0</accession>
<gene>
    <name evidence="6" type="ORF">MAR_024822</name>
</gene>
<dbReference type="InterPro" id="IPR050822">
    <property type="entry name" value="Cerebellin_Synaptic_Org"/>
</dbReference>
<dbReference type="Pfam" id="PF00386">
    <property type="entry name" value="C1q"/>
    <property type="match status" value="1"/>
</dbReference>
<keyword evidence="3 4" id="KW-0732">Signal</keyword>
<comment type="subcellular location">
    <subcellularLocation>
        <location evidence="1">Secreted</location>
    </subcellularLocation>
</comment>
<feature type="domain" description="C1q" evidence="5">
    <location>
        <begin position="98"/>
        <end position="233"/>
    </location>
</feature>
<protein>
    <submittedName>
        <fullName evidence="6">C1QL4-like protein</fullName>
    </submittedName>
</protein>
<dbReference type="Gene3D" id="2.60.120.40">
    <property type="match status" value="1"/>
</dbReference>